<evidence type="ECO:0000256" key="4">
    <source>
        <dbReference type="ARBA" id="ARBA00022475"/>
    </source>
</evidence>
<keyword evidence="6 9" id="KW-1133">Transmembrane helix</keyword>
<dbReference type="Proteomes" id="UP000749040">
    <property type="component" value="Unassembled WGS sequence"/>
</dbReference>
<evidence type="ECO:0000256" key="9">
    <source>
        <dbReference type="SAM" id="Phobius"/>
    </source>
</evidence>
<dbReference type="InterPro" id="IPR006419">
    <property type="entry name" value="NMN_transpt_PnuC"/>
</dbReference>
<evidence type="ECO:0000256" key="6">
    <source>
        <dbReference type="ARBA" id="ARBA00022989"/>
    </source>
</evidence>
<dbReference type="PANTHER" id="PTHR36122">
    <property type="entry name" value="NICOTINAMIDE RIBOSIDE TRANSPORTER PNUC"/>
    <property type="match status" value="1"/>
</dbReference>
<keyword evidence="4" id="KW-1003">Cell membrane</keyword>
<feature type="region of interest" description="Disordered" evidence="8">
    <location>
        <begin position="207"/>
        <end position="237"/>
    </location>
</feature>
<sequence>MTALHWLNSEAFTAVGQHVMWSDMIGNLLGLAALALGWRRAMLTWPVQLLSGVVLVAAFWSAHLGGGVGKQFVVITVAVWGWFQWRRGRTTPAGRVGIRFATWRERAVLVAATGLGTVAVASVFLTWPALSWNPWPDAYIFVGTLAAMVAQARGWVEFWFAWLAVDVVGVPLNFHSGLPFSGLVYIVYFVLVIAGMYAWWQQTRTTGTGTGTGPRDTDRTNGERTTAAGTVREGVTA</sequence>
<protein>
    <submittedName>
        <fullName evidence="10">Nicotinamide mononucleotide transporter</fullName>
    </submittedName>
</protein>
<dbReference type="Pfam" id="PF04973">
    <property type="entry name" value="NMN_transporter"/>
    <property type="match status" value="1"/>
</dbReference>
<comment type="caution">
    <text evidence="10">The sequence shown here is derived from an EMBL/GenBank/DDBJ whole genome shotgun (WGS) entry which is preliminary data.</text>
</comment>
<name>A0ABS2U443_9ACTN</name>
<evidence type="ECO:0000256" key="8">
    <source>
        <dbReference type="SAM" id="MobiDB-lite"/>
    </source>
</evidence>
<evidence type="ECO:0000256" key="1">
    <source>
        <dbReference type="ARBA" id="ARBA00004651"/>
    </source>
</evidence>
<keyword evidence="5 9" id="KW-0812">Transmembrane</keyword>
<gene>
    <name evidence="10" type="ORF">ITX44_38570</name>
</gene>
<organism evidence="10 11">
    <name type="scientific">Actinacidiphila acididurans</name>
    <dbReference type="NCBI Taxonomy" id="2784346"/>
    <lineage>
        <taxon>Bacteria</taxon>
        <taxon>Bacillati</taxon>
        <taxon>Actinomycetota</taxon>
        <taxon>Actinomycetes</taxon>
        <taxon>Kitasatosporales</taxon>
        <taxon>Streptomycetaceae</taxon>
        <taxon>Actinacidiphila</taxon>
    </lineage>
</organism>
<dbReference type="RefSeq" id="WP_205364265.1">
    <property type="nucleotide sequence ID" value="NZ_JADKYB010000035.1"/>
</dbReference>
<evidence type="ECO:0000313" key="11">
    <source>
        <dbReference type="Proteomes" id="UP000749040"/>
    </source>
</evidence>
<keyword evidence="7 9" id="KW-0472">Membrane</keyword>
<evidence type="ECO:0000256" key="5">
    <source>
        <dbReference type="ARBA" id="ARBA00022692"/>
    </source>
</evidence>
<accession>A0ABS2U443</accession>
<keyword evidence="11" id="KW-1185">Reference proteome</keyword>
<evidence type="ECO:0000313" key="10">
    <source>
        <dbReference type="EMBL" id="MBM9510366.1"/>
    </source>
</evidence>
<keyword evidence="3" id="KW-0813">Transport</keyword>
<comment type="subcellular location">
    <subcellularLocation>
        <location evidence="1">Cell membrane</location>
        <topology evidence="1">Multi-pass membrane protein</topology>
    </subcellularLocation>
</comment>
<feature type="transmembrane region" description="Helical" evidence="9">
    <location>
        <begin position="106"/>
        <end position="127"/>
    </location>
</feature>
<feature type="transmembrane region" description="Helical" evidence="9">
    <location>
        <begin position="20"/>
        <end position="38"/>
    </location>
</feature>
<reference evidence="10 11" key="1">
    <citation type="submission" date="2021-01" db="EMBL/GenBank/DDBJ databases">
        <title>Streptomyces acididurans sp. nov., isolated from a peat swamp forest soil.</title>
        <authorList>
            <person name="Chantavorakit T."/>
            <person name="Duangmal K."/>
        </authorList>
    </citation>
    <scope>NUCLEOTIDE SEQUENCE [LARGE SCALE GENOMIC DNA]</scope>
    <source>
        <strain evidence="10 11">KK5PA1</strain>
    </source>
</reference>
<evidence type="ECO:0000256" key="2">
    <source>
        <dbReference type="ARBA" id="ARBA00006669"/>
    </source>
</evidence>
<feature type="transmembrane region" description="Helical" evidence="9">
    <location>
        <begin position="68"/>
        <end position="85"/>
    </location>
</feature>
<dbReference type="PANTHER" id="PTHR36122:SF2">
    <property type="entry name" value="NICOTINAMIDE RIBOSIDE TRANSPORTER PNUC"/>
    <property type="match status" value="1"/>
</dbReference>
<feature type="transmembrane region" description="Helical" evidence="9">
    <location>
        <begin position="177"/>
        <end position="200"/>
    </location>
</feature>
<comment type="similarity">
    <text evidence="2">Belongs to the nicotinamide ribonucleoside (NR) uptake permease (TC 4.B.1) family.</text>
</comment>
<dbReference type="EMBL" id="JADKYB010000035">
    <property type="protein sequence ID" value="MBM9510366.1"/>
    <property type="molecule type" value="Genomic_DNA"/>
</dbReference>
<evidence type="ECO:0000256" key="7">
    <source>
        <dbReference type="ARBA" id="ARBA00023136"/>
    </source>
</evidence>
<evidence type="ECO:0000256" key="3">
    <source>
        <dbReference type="ARBA" id="ARBA00022448"/>
    </source>
</evidence>
<feature type="transmembrane region" description="Helical" evidence="9">
    <location>
        <begin position="45"/>
        <end position="62"/>
    </location>
</feature>
<proteinExistence type="inferred from homology"/>